<protein>
    <recommendedName>
        <fullName evidence="3">Glycosyltransferase</fullName>
    </recommendedName>
</protein>
<gene>
    <name evidence="1" type="ORF">FK004_04635</name>
</gene>
<sequence length="339" mass="39879">MKIIFYLPPKSINDATFYYTRLIKKAFNELGFKVTIYETPSFKSTKEDIIFTIRVRDFIKVFFRFQRGTLCNWFQGLGPEEYVMIHGKSLKTKMIYYFFTTMEWIVLQQSTLNFFVSEKMVEHYKTKYRVSQTNGCIIPCYNKMLNQQLFDREKKALSFVFAGALYSWQCFEKTLEIYKKIQTKLPAAHLTVLTKDIEQAKALLSEKSIVNSSVYYVSLENLDTELSKFKYGFIIRENDIVNNVSTPTKMNSYLSVGLIPIYTDVIDSFEKNIALGTYAIKLSYSAPIDEMVDRIIEHNTIRIDYKAFYERCLSIFNQYYDDGYNVEKIKKAIQKVLIK</sequence>
<dbReference type="SUPFAM" id="SSF53756">
    <property type="entry name" value="UDP-Glycosyltransferase/glycogen phosphorylase"/>
    <property type="match status" value="1"/>
</dbReference>
<dbReference type="EMBL" id="CP020919">
    <property type="protein sequence ID" value="AWG24563.1"/>
    <property type="molecule type" value="Genomic_DNA"/>
</dbReference>
<evidence type="ECO:0000313" key="1">
    <source>
        <dbReference type="EMBL" id="AWG24563.1"/>
    </source>
</evidence>
<dbReference type="OrthoDB" id="9771846at2"/>
<keyword evidence="2" id="KW-1185">Reference proteome</keyword>
<reference evidence="1 2" key="1">
    <citation type="submission" date="2017-04" db="EMBL/GenBank/DDBJ databases">
        <title>Complete genome sequence of Flavobacterium kingsejong AJ004.</title>
        <authorList>
            <person name="Lee P.C."/>
        </authorList>
    </citation>
    <scope>NUCLEOTIDE SEQUENCE [LARGE SCALE GENOMIC DNA]</scope>
    <source>
        <strain evidence="1 2">AJ004</strain>
    </source>
</reference>
<dbReference type="Proteomes" id="UP000244677">
    <property type="component" value="Chromosome"/>
</dbReference>
<name>A0A2S1LLC5_9FLAO</name>
<evidence type="ECO:0008006" key="3">
    <source>
        <dbReference type="Google" id="ProtNLM"/>
    </source>
</evidence>
<accession>A0A2S1LLC5</accession>
<dbReference type="RefSeq" id="WP_108736200.1">
    <property type="nucleotide sequence ID" value="NZ_CP020919.1"/>
</dbReference>
<evidence type="ECO:0000313" key="2">
    <source>
        <dbReference type="Proteomes" id="UP000244677"/>
    </source>
</evidence>
<proteinExistence type="predicted"/>
<dbReference type="AlphaFoldDB" id="A0A2S1LLC5"/>
<organism evidence="1 2">
    <name type="scientific">Flavobacterium kingsejongi</name>
    <dbReference type="NCBI Taxonomy" id="1678728"/>
    <lineage>
        <taxon>Bacteria</taxon>
        <taxon>Pseudomonadati</taxon>
        <taxon>Bacteroidota</taxon>
        <taxon>Flavobacteriia</taxon>
        <taxon>Flavobacteriales</taxon>
        <taxon>Flavobacteriaceae</taxon>
        <taxon>Flavobacterium</taxon>
    </lineage>
</organism>
<dbReference type="KEGG" id="fki:FK004_04635"/>